<accession>A0ABQ9YN39</accession>
<gene>
    <name evidence="2" type="ORF">OUZ56_003890</name>
</gene>
<reference evidence="2 3" key="1">
    <citation type="journal article" date="2023" name="Nucleic Acids Res.">
        <title>The hologenome of Daphnia magna reveals possible DNA methylation and microbiome-mediated evolution of the host genome.</title>
        <authorList>
            <person name="Chaturvedi A."/>
            <person name="Li X."/>
            <person name="Dhandapani V."/>
            <person name="Marshall H."/>
            <person name="Kissane S."/>
            <person name="Cuenca-Cambronero M."/>
            <person name="Asole G."/>
            <person name="Calvet F."/>
            <person name="Ruiz-Romero M."/>
            <person name="Marangio P."/>
            <person name="Guigo R."/>
            <person name="Rago D."/>
            <person name="Mirbahai L."/>
            <person name="Eastwood N."/>
            <person name="Colbourne J.K."/>
            <person name="Zhou J."/>
            <person name="Mallon E."/>
            <person name="Orsini L."/>
        </authorList>
    </citation>
    <scope>NUCLEOTIDE SEQUENCE [LARGE SCALE GENOMIC DNA]</scope>
    <source>
        <strain evidence="2">LRV0_1</strain>
    </source>
</reference>
<evidence type="ECO:0000313" key="2">
    <source>
        <dbReference type="EMBL" id="KAK4002031.1"/>
    </source>
</evidence>
<dbReference type="EMBL" id="JAOYFB010000001">
    <property type="protein sequence ID" value="KAK4002031.1"/>
    <property type="molecule type" value="Genomic_DNA"/>
</dbReference>
<organism evidence="2 3">
    <name type="scientific">Daphnia magna</name>
    <dbReference type="NCBI Taxonomy" id="35525"/>
    <lineage>
        <taxon>Eukaryota</taxon>
        <taxon>Metazoa</taxon>
        <taxon>Ecdysozoa</taxon>
        <taxon>Arthropoda</taxon>
        <taxon>Crustacea</taxon>
        <taxon>Branchiopoda</taxon>
        <taxon>Diplostraca</taxon>
        <taxon>Cladocera</taxon>
        <taxon>Anomopoda</taxon>
        <taxon>Daphniidae</taxon>
        <taxon>Daphnia</taxon>
    </lineage>
</organism>
<sequence length="64" mass="7108">MMEQGPEYETQTLAAKQHTQCPTVVGETLVKVSNGNQLSSQQTPETFKRTGQAQQSHIYVNTNL</sequence>
<evidence type="ECO:0000256" key="1">
    <source>
        <dbReference type="SAM" id="MobiDB-lite"/>
    </source>
</evidence>
<proteinExistence type="predicted"/>
<keyword evidence="3" id="KW-1185">Reference proteome</keyword>
<protein>
    <submittedName>
        <fullName evidence="2">Uncharacterized protein</fullName>
    </submittedName>
</protein>
<name>A0ABQ9YN39_9CRUS</name>
<comment type="caution">
    <text evidence="2">The sequence shown here is derived from an EMBL/GenBank/DDBJ whole genome shotgun (WGS) entry which is preliminary data.</text>
</comment>
<feature type="region of interest" description="Disordered" evidence="1">
    <location>
        <begin position="36"/>
        <end position="64"/>
    </location>
</feature>
<dbReference type="Proteomes" id="UP001234178">
    <property type="component" value="Unassembled WGS sequence"/>
</dbReference>
<evidence type="ECO:0000313" key="3">
    <source>
        <dbReference type="Proteomes" id="UP001234178"/>
    </source>
</evidence>